<dbReference type="Proteomes" id="UP000828390">
    <property type="component" value="Unassembled WGS sequence"/>
</dbReference>
<evidence type="ECO:0000313" key="1">
    <source>
        <dbReference type="EMBL" id="KAH3894167.1"/>
    </source>
</evidence>
<evidence type="ECO:0000313" key="2">
    <source>
        <dbReference type="Proteomes" id="UP000828390"/>
    </source>
</evidence>
<keyword evidence="2" id="KW-1185">Reference proteome</keyword>
<accession>A0A9D4S911</accession>
<dbReference type="AlphaFoldDB" id="A0A9D4S911"/>
<reference evidence="1" key="1">
    <citation type="journal article" date="2019" name="bioRxiv">
        <title>The Genome of the Zebra Mussel, Dreissena polymorpha: A Resource for Invasive Species Research.</title>
        <authorList>
            <person name="McCartney M.A."/>
            <person name="Auch B."/>
            <person name="Kono T."/>
            <person name="Mallez S."/>
            <person name="Zhang Y."/>
            <person name="Obille A."/>
            <person name="Becker A."/>
            <person name="Abrahante J.E."/>
            <person name="Garbe J."/>
            <person name="Badalamenti J.P."/>
            <person name="Herman A."/>
            <person name="Mangelson H."/>
            <person name="Liachko I."/>
            <person name="Sullivan S."/>
            <person name="Sone E.D."/>
            <person name="Koren S."/>
            <person name="Silverstein K.A.T."/>
            <person name="Beckman K.B."/>
            <person name="Gohl D.M."/>
        </authorList>
    </citation>
    <scope>NUCLEOTIDE SEQUENCE</scope>
    <source>
        <strain evidence="1">Duluth1</strain>
        <tissue evidence="1">Whole animal</tissue>
    </source>
</reference>
<gene>
    <name evidence="1" type="ORF">DPMN_018325</name>
</gene>
<name>A0A9D4S911_DREPO</name>
<comment type="caution">
    <text evidence="1">The sequence shown here is derived from an EMBL/GenBank/DDBJ whole genome shotgun (WGS) entry which is preliminary data.</text>
</comment>
<organism evidence="1 2">
    <name type="scientific">Dreissena polymorpha</name>
    <name type="common">Zebra mussel</name>
    <name type="synonym">Mytilus polymorpha</name>
    <dbReference type="NCBI Taxonomy" id="45954"/>
    <lineage>
        <taxon>Eukaryota</taxon>
        <taxon>Metazoa</taxon>
        <taxon>Spiralia</taxon>
        <taxon>Lophotrochozoa</taxon>
        <taxon>Mollusca</taxon>
        <taxon>Bivalvia</taxon>
        <taxon>Autobranchia</taxon>
        <taxon>Heteroconchia</taxon>
        <taxon>Euheterodonta</taxon>
        <taxon>Imparidentia</taxon>
        <taxon>Neoheterodontei</taxon>
        <taxon>Myida</taxon>
        <taxon>Dreissenoidea</taxon>
        <taxon>Dreissenidae</taxon>
        <taxon>Dreissena</taxon>
    </lineage>
</organism>
<proteinExistence type="predicted"/>
<reference evidence="1" key="2">
    <citation type="submission" date="2020-11" db="EMBL/GenBank/DDBJ databases">
        <authorList>
            <person name="McCartney M.A."/>
            <person name="Auch B."/>
            <person name="Kono T."/>
            <person name="Mallez S."/>
            <person name="Becker A."/>
            <person name="Gohl D.M."/>
            <person name="Silverstein K.A.T."/>
            <person name="Koren S."/>
            <person name="Bechman K.B."/>
            <person name="Herman A."/>
            <person name="Abrahante J.E."/>
            <person name="Garbe J."/>
        </authorList>
    </citation>
    <scope>NUCLEOTIDE SEQUENCE</scope>
    <source>
        <strain evidence="1">Duluth1</strain>
        <tissue evidence="1">Whole animal</tissue>
    </source>
</reference>
<dbReference type="EMBL" id="JAIWYP010000001">
    <property type="protein sequence ID" value="KAH3894167.1"/>
    <property type="molecule type" value="Genomic_DNA"/>
</dbReference>
<protein>
    <submittedName>
        <fullName evidence="1">Uncharacterized protein</fullName>
    </submittedName>
</protein>
<sequence length="166" mass="19235">MDEIAMSENKESRKIIFFLLHTRASEYLRVSENLDLLRIEYSHHLTRTVIRAFIPKESRTFESPLVETTSLFDDCYPTEHGQSYICFRFESWNVIACCSACSRLAYCTSMFFTPAVGDCQLHKTTINRRQHVPGRKGSDVIKRGLCASIVQMQYSDVRMELCQSFP</sequence>